<dbReference type="EMBL" id="FNFO01000003">
    <property type="protein sequence ID" value="SDK79510.1"/>
    <property type="molecule type" value="Genomic_DNA"/>
</dbReference>
<protein>
    <submittedName>
        <fullName evidence="2">Gliding motility-associated lipoprotein GldD</fullName>
    </submittedName>
</protein>
<dbReference type="AlphaFoldDB" id="A0A1G9ETP8"/>
<gene>
    <name evidence="2" type="ORF">SAMN05421823_103583</name>
</gene>
<dbReference type="OrthoDB" id="679501at2"/>
<proteinExistence type="predicted"/>
<feature type="signal peptide" evidence="1">
    <location>
        <begin position="1"/>
        <end position="22"/>
    </location>
</feature>
<keyword evidence="3" id="KW-1185">Reference proteome</keyword>
<keyword evidence="1" id="KW-0732">Signal</keyword>
<evidence type="ECO:0000313" key="2">
    <source>
        <dbReference type="EMBL" id="SDK79510.1"/>
    </source>
</evidence>
<reference evidence="2 3" key="1">
    <citation type="submission" date="2016-10" db="EMBL/GenBank/DDBJ databases">
        <authorList>
            <person name="de Groot N.N."/>
        </authorList>
    </citation>
    <scope>NUCLEOTIDE SEQUENCE [LARGE SCALE GENOMIC DNA]</scope>
    <source>
        <strain evidence="2 3">DSM 25186</strain>
    </source>
</reference>
<organism evidence="2 3">
    <name type="scientific">Catalinimonas alkaloidigena</name>
    <dbReference type="NCBI Taxonomy" id="1075417"/>
    <lineage>
        <taxon>Bacteria</taxon>
        <taxon>Pseudomonadati</taxon>
        <taxon>Bacteroidota</taxon>
        <taxon>Cytophagia</taxon>
        <taxon>Cytophagales</taxon>
        <taxon>Catalimonadaceae</taxon>
        <taxon>Catalinimonas</taxon>
    </lineage>
</organism>
<evidence type="ECO:0000313" key="3">
    <source>
        <dbReference type="Proteomes" id="UP000198510"/>
    </source>
</evidence>
<dbReference type="Proteomes" id="UP000198510">
    <property type="component" value="Unassembled WGS sequence"/>
</dbReference>
<dbReference type="STRING" id="1075417.SAMN05421823_103583"/>
<accession>A0A1G9ETP8</accession>
<sequence length="195" mass="21965">MFLKKSCSLGLLVGGLFLFSCSQEYTPKPKGFNRIDLPAPAFQPLETGHPYTFEFSKYAYATKDTTGLSEPHWIDIVYPDFGARISVTYKSLEQPKNQLVELTEDARRLTAKHQIRASAIDEAVLQTAAGQPAYVFELSGEVPSQFQFYTTDSTEHFLRGALYFQVASKNDSLAPVIDFIKSDIVHMLNTLHWTE</sequence>
<dbReference type="RefSeq" id="WP_089681576.1">
    <property type="nucleotide sequence ID" value="NZ_FNFO01000003.1"/>
</dbReference>
<dbReference type="NCBIfam" id="TIGR03512">
    <property type="entry name" value="GldD_lipo"/>
    <property type="match status" value="1"/>
</dbReference>
<name>A0A1G9ETP8_9BACT</name>
<dbReference type="InterPro" id="IPR019850">
    <property type="entry name" value="GldD-like"/>
</dbReference>
<feature type="chain" id="PRO_5011563521" evidence="1">
    <location>
        <begin position="23"/>
        <end position="195"/>
    </location>
</feature>
<keyword evidence="2" id="KW-0449">Lipoprotein</keyword>
<dbReference type="Pfam" id="PF25593">
    <property type="entry name" value="GldD_lipo"/>
    <property type="match status" value="1"/>
</dbReference>
<evidence type="ECO:0000256" key="1">
    <source>
        <dbReference type="SAM" id="SignalP"/>
    </source>
</evidence>
<dbReference type="PROSITE" id="PS51257">
    <property type="entry name" value="PROKAR_LIPOPROTEIN"/>
    <property type="match status" value="1"/>
</dbReference>